<protein>
    <submittedName>
        <fullName evidence="1">Uncharacterized protein</fullName>
    </submittedName>
</protein>
<proteinExistence type="predicted"/>
<accession>A0ABQ5H0J0</accession>
<reference evidence="1" key="2">
    <citation type="submission" date="2022-01" db="EMBL/GenBank/DDBJ databases">
        <authorList>
            <person name="Yamashiro T."/>
            <person name="Shiraishi A."/>
            <person name="Satake H."/>
            <person name="Nakayama K."/>
        </authorList>
    </citation>
    <scope>NUCLEOTIDE SEQUENCE</scope>
</reference>
<sequence>MEENQFDDVMEVIKQIDLNKNVVEDDNDLESKKEDVMEEYADIEVVAEEITGCMKTPKDNSDWEPHIQGIHIPVERMYINVERSKSHDYKSFKAHLDFVDKDLQVVSERVALDI</sequence>
<evidence type="ECO:0000313" key="1">
    <source>
        <dbReference type="EMBL" id="GJT81408.1"/>
    </source>
</evidence>
<dbReference type="Proteomes" id="UP001151760">
    <property type="component" value="Unassembled WGS sequence"/>
</dbReference>
<comment type="caution">
    <text evidence="1">The sequence shown here is derived from an EMBL/GenBank/DDBJ whole genome shotgun (WGS) entry which is preliminary data.</text>
</comment>
<name>A0ABQ5H0J0_9ASTR</name>
<dbReference type="EMBL" id="BQNB010019079">
    <property type="protein sequence ID" value="GJT81408.1"/>
    <property type="molecule type" value="Genomic_DNA"/>
</dbReference>
<gene>
    <name evidence="1" type="ORF">Tco_1055750</name>
</gene>
<reference evidence="1" key="1">
    <citation type="journal article" date="2022" name="Int. J. Mol. Sci.">
        <title>Draft Genome of Tanacetum Coccineum: Genomic Comparison of Closely Related Tanacetum-Family Plants.</title>
        <authorList>
            <person name="Yamashiro T."/>
            <person name="Shiraishi A."/>
            <person name="Nakayama K."/>
            <person name="Satake H."/>
        </authorList>
    </citation>
    <scope>NUCLEOTIDE SEQUENCE</scope>
</reference>
<evidence type="ECO:0000313" key="2">
    <source>
        <dbReference type="Proteomes" id="UP001151760"/>
    </source>
</evidence>
<keyword evidence="2" id="KW-1185">Reference proteome</keyword>
<organism evidence="1 2">
    <name type="scientific">Tanacetum coccineum</name>
    <dbReference type="NCBI Taxonomy" id="301880"/>
    <lineage>
        <taxon>Eukaryota</taxon>
        <taxon>Viridiplantae</taxon>
        <taxon>Streptophyta</taxon>
        <taxon>Embryophyta</taxon>
        <taxon>Tracheophyta</taxon>
        <taxon>Spermatophyta</taxon>
        <taxon>Magnoliopsida</taxon>
        <taxon>eudicotyledons</taxon>
        <taxon>Gunneridae</taxon>
        <taxon>Pentapetalae</taxon>
        <taxon>asterids</taxon>
        <taxon>campanulids</taxon>
        <taxon>Asterales</taxon>
        <taxon>Asteraceae</taxon>
        <taxon>Asteroideae</taxon>
        <taxon>Anthemideae</taxon>
        <taxon>Anthemidinae</taxon>
        <taxon>Tanacetum</taxon>
    </lineage>
</organism>